<comment type="catalytic activity">
    <reaction evidence="4">
        <text>a long-chain fatty acyl-CoA + 2 NADPH + 2 H(+) = a long-chain primary fatty alcohol + 2 NADP(+) + CoA</text>
        <dbReference type="Rhea" id="RHEA:52716"/>
        <dbReference type="ChEBI" id="CHEBI:15378"/>
        <dbReference type="ChEBI" id="CHEBI:57287"/>
        <dbReference type="ChEBI" id="CHEBI:57783"/>
        <dbReference type="ChEBI" id="CHEBI:58349"/>
        <dbReference type="ChEBI" id="CHEBI:77396"/>
        <dbReference type="ChEBI" id="CHEBI:83139"/>
        <dbReference type="EC" id="1.2.1.84"/>
    </reaction>
</comment>
<dbReference type="Pfam" id="PF07993">
    <property type="entry name" value="NAD_binding_4"/>
    <property type="match status" value="1"/>
</dbReference>
<protein>
    <recommendedName>
        <fullName evidence="4">Fatty acyl-CoA reductase</fullName>
        <ecNumber evidence="4">1.2.1.84</ecNumber>
    </recommendedName>
</protein>
<keyword evidence="2 4" id="KW-0444">Lipid biosynthesis</keyword>
<dbReference type="InterPro" id="IPR013120">
    <property type="entry name" value="FAR_NAD-bd"/>
</dbReference>
<dbReference type="InterPro" id="IPR026055">
    <property type="entry name" value="FAR"/>
</dbReference>
<dbReference type="eggNOG" id="KOG1221">
    <property type="taxonomic scope" value="Eukaryota"/>
</dbReference>
<dbReference type="InterPro" id="IPR033640">
    <property type="entry name" value="FAR_C"/>
</dbReference>
<dbReference type="Pfam" id="PF03015">
    <property type="entry name" value="Sterile"/>
    <property type="match status" value="1"/>
</dbReference>
<keyword evidence="4" id="KW-0812">Transmembrane</keyword>
<dbReference type="GO" id="GO:0035336">
    <property type="term" value="P:long-chain fatty-acyl-CoA metabolic process"/>
    <property type="evidence" value="ECO:0000318"/>
    <property type="project" value="GO_Central"/>
</dbReference>
<dbReference type="CDD" id="cd09071">
    <property type="entry name" value="FAR_C"/>
    <property type="match status" value="1"/>
</dbReference>
<gene>
    <name evidence="7" type="ORF">TRIADDRAFT_32834</name>
</gene>
<dbReference type="CDD" id="cd05236">
    <property type="entry name" value="FAR-N_SDR_e"/>
    <property type="match status" value="1"/>
</dbReference>
<keyword evidence="3 4" id="KW-0443">Lipid metabolism</keyword>
<dbReference type="GO" id="GO:0080019">
    <property type="term" value="F:alcohol-forming very long-chain fatty acyl-CoA reductase activity"/>
    <property type="evidence" value="ECO:0000318"/>
    <property type="project" value="GO_Central"/>
</dbReference>
<name>B3SBL3_TRIAD</name>
<feature type="transmembrane region" description="Helical" evidence="4">
    <location>
        <begin position="466"/>
        <end position="483"/>
    </location>
</feature>
<dbReference type="HOGENOM" id="CLU_024661_0_0_1"/>
<dbReference type="GeneID" id="6758834"/>
<keyword evidence="4" id="KW-0521">NADP</keyword>
<proteinExistence type="inferred from homology"/>
<evidence type="ECO:0000259" key="6">
    <source>
        <dbReference type="Pfam" id="PF07993"/>
    </source>
</evidence>
<dbReference type="AlphaFoldDB" id="B3SBL3"/>
<dbReference type="STRING" id="10228.B3SBL3"/>
<dbReference type="Gene3D" id="3.40.50.720">
    <property type="entry name" value="NAD(P)-binding Rossmann-like Domain"/>
    <property type="match status" value="1"/>
</dbReference>
<comment type="function">
    <text evidence="4">Catalyzes the reduction of fatty acyl-CoA to fatty alcohols.</text>
</comment>
<evidence type="ECO:0000256" key="4">
    <source>
        <dbReference type="RuleBase" id="RU363097"/>
    </source>
</evidence>
<dbReference type="Proteomes" id="UP000009022">
    <property type="component" value="Unassembled WGS sequence"/>
</dbReference>
<feature type="domain" description="Fatty acyl-CoA reductase C-terminal" evidence="5">
    <location>
        <begin position="357"/>
        <end position="448"/>
    </location>
</feature>
<dbReference type="OMA" id="TMIRICK"/>
<keyword evidence="4" id="KW-0472">Membrane</keyword>
<dbReference type="RefSeq" id="XP_002117621.1">
    <property type="nucleotide sequence ID" value="XM_002117585.1"/>
</dbReference>
<keyword evidence="4" id="KW-0560">Oxidoreductase</keyword>
<comment type="similarity">
    <text evidence="1 4">Belongs to the fatty acyl-CoA reductase family.</text>
</comment>
<dbReference type="OrthoDB" id="429813at2759"/>
<dbReference type="EC" id="1.2.1.84" evidence="4"/>
<organism evidence="7 8">
    <name type="scientific">Trichoplax adhaerens</name>
    <name type="common">Trichoplax reptans</name>
    <dbReference type="NCBI Taxonomy" id="10228"/>
    <lineage>
        <taxon>Eukaryota</taxon>
        <taxon>Metazoa</taxon>
        <taxon>Placozoa</taxon>
        <taxon>Uniplacotomia</taxon>
        <taxon>Trichoplacea</taxon>
        <taxon>Trichoplacidae</taxon>
        <taxon>Trichoplax</taxon>
    </lineage>
</organism>
<dbReference type="PANTHER" id="PTHR11011">
    <property type="entry name" value="MALE STERILITY PROTEIN 2-RELATED"/>
    <property type="match status" value="1"/>
</dbReference>
<keyword evidence="8" id="KW-1185">Reference proteome</keyword>
<dbReference type="InParanoid" id="B3SBL3"/>
<dbReference type="PANTHER" id="PTHR11011:SF45">
    <property type="entry name" value="FATTY ACYL-COA REDUCTASE CG8306-RELATED"/>
    <property type="match status" value="1"/>
</dbReference>
<evidence type="ECO:0000256" key="2">
    <source>
        <dbReference type="ARBA" id="ARBA00022516"/>
    </source>
</evidence>
<dbReference type="FunFam" id="3.40.50.720:FF:000458">
    <property type="entry name" value="Fatty acyl-CoA reductase"/>
    <property type="match status" value="1"/>
</dbReference>
<evidence type="ECO:0000313" key="8">
    <source>
        <dbReference type="Proteomes" id="UP000009022"/>
    </source>
</evidence>
<evidence type="ECO:0000256" key="3">
    <source>
        <dbReference type="ARBA" id="ARBA00023098"/>
    </source>
</evidence>
<accession>B3SBL3</accession>
<dbReference type="GO" id="GO:0005777">
    <property type="term" value="C:peroxisome"/>
    <property type="evidence" value="ECO:0000318"/>
    <property type="project" value="GO_Central"/>
</dbReference>
<dbReference type="PhylomeDB" id="B3SBL3"/>
<dbReference type="EMBL" id="DS985265">
    <property type="protein sequence ID" value="EDV19879.1"/>
    <property type="molecule type" value="Genomic_DNA"/>
</dbReference>
<dbReference type="GO" id="GO:0102965">
    <property type="term" value="F:alcohol-forming long-chain fatty acyl-CoA reductase activity"/>
    <property type="evidence" value="ECO:0007669"/>
    <property type="project" value="UniProtKB-EC"/>
</dbReference>
<evidence type="ECO:0000256" key="1">
    <source>
        <dbReference type="ARBA" id="ARBA00005928"/>
    </source>
</evidence>
<sequence>MPPSIKHLYAGQTIFITGVSGFLGKALLEKLLRVAPNIERIYVLLRPKKGQQPTERLKTILQTKLFDSIREASPNFTEKVIPIFGDITLENYGICESDLCDIIANTDIVFHVAATIKFDELLRKSILQNVVSVQTMIRICKRMPKLKSYVHVSTAFCNTDKEVIEEVIYSDIVPPQKLIDAMSWMDDDMISQVTPKLLGRLPNTYTFTKKLAEIVIATEGLNLPIAIVRPSIIGASWKEPVSGWIDNYYGGTAAMVLVAKGLLRRIVAKEKCKADLVPVDYTVNMLIAACWHAVHASKQQTPLIYNCCSSPDNPFVWGSWLSLTLKNSYEFPHDQVFRMPSCSMNGETNRFHLFMQHWVPAYIVDAWRFVCGKKPRLINEYDRIHRSMTAFEYFTCTEFKWTNKNAKKLWQTMTPEDHKEFPFDFTELNWESYISNYCIGIKRYLMNEDLSNLPQAKKKMARRQHIRWGTYALLVFIIWRVIFSKSMWDKSLWLSRINTYLKTTRTLLLISP</sequence>
<dbReference type="InterPro" id="IPR036291">
    <property type="entry name" value="NAD(P)-bd_dom_sf"/>
</dbReference>
<keyword evidence="4" id="KW-1133">Transmembrane helix</keyword>
<dbReference type="KEGG" id="tad:TRIADDRAFT_32834"/>
<evidence type="ECO:0000313" key="7">
    <source>
        <dbReference type="EMBL" id="EDV19879.1"/>
    </source>
</evidence>
<feature type="domain" description="Thioester reductase (TE)" evidence="6">
    <location>
        <begin position="16"/>
        <end position="285"/>
    </location>
</feature>
<reference evidence="7 8" key="1">
    <citation type="journal article" date="2008" name="Nature">
        <title>The Trichoplax genome and the nature of placozoans.</title>
        <authorList>
            <person name="Srivastava M."/>
            <person name="Begovic E."/>
            <person name="Chapman J."/>
            <person name="Putnam N.H."/>
            <person name="Hellsten U."/>
            <person name="Kawashima T."/>
            <person name="Kuo A."/>
            <person name="Mitros T."/>
            <person name="Salamov A."/>
            <person name="Carpenter M.L."/>
            <person name="Signorovitch A.Y."/>
            <person name="Moreno M.A."/>
            <person name="Kamm K."/>
            <person name="Grimwood J."/>
            <person name="Schmutz J."/>
            <person name="Shapiro H."/>
            <person name="Grigoriev I.V."/>
            <person name="Buss L.W."/>
            <person name="Schierwater B."/>
            <person name="Dellaporta S.L."/>
            <person name="Rokhsar D.S."/>
        </authorList>
    </citation>
    <scope>NUCLEOTIDE SEQUENCE [LARGE SCALE GENOMIC DNA]</scope>
    <source>
        <strain evidence="7 8">Grell-BS-1999</strain>
    </source>
</reference>
<dbReference type="FunCoup" id="B3SBL3">
    <property type="interactions" value="1290"/>
</dbReference>
<dbReference type="SUPFAM" id="SSF51735">
    <property type="entry name" value="NAD(P)-binding Rossmann-fold domains"/>
    <property type="match status" value="1"/>
</dbReference>
<dbReference type="CTD" id="6758834"/>
<evidence type="ECO:0000259" key="5">
    <source>
        <dbReference type="Pfam" id="PF03015"/>
    </source>
</evidence>